<dbReference type="Proteomes" id="UP001346149">
    <property type="component" value="Unassembled WGS sequence"/>
</dbReference>
<proteinExistence type="predicted"/>
<dbReference type="EMBL" id="JAXQNO010000002">
    <property type="protein sequence ID" value="KAK4802908.1"/>
    <property type="molecule type" value="Genomic_DNA"/>
</dbReference>
<sequence length="89" mass="10254">MYTIKVVCFIVDEIPLLAPLECQERQPSPFPQFSHHREDQFRGRIDPQTLQGLHRLWFQGQAGSLPEKVKFPPLSIQLGCHDGLESWAI</sequence>
<accession>A0AAN7RNK7</accession>
<evidence type="ECO:0000313" key="1">
    <source>
        <dbReference type="EMBL" id="KAK4802908.1"/>
    </source>
</evidence>
<dbReference type="AlphaFoldDB" id="A0AAN7RNK7"/>
<reference evidence="1 2" key="1">
    <citation type="journal article" date="2023" name="Hortic Res">
        <title>Pangenome of water caltrop reveals structural variations and asymmetric subgenome divergence after allopolyploidization.</title>
        <authorList>
            <person name="Zhang X."/>
            <person name="Chen Y."/>
            <person name="Wang L."/>
            <person name="Yuan Y."/>
            <person name="Fang M."/>
            <person name="Shi L."/>
            <person name="Lu R."/>
            <person name="Comes H.P."/>
            <person name="Ma Y."/>
            <person name="Chen Y."/>
            <person name="Huang G."/>
            <person name="Zhou Y."/>
            <person name="Zheng Z."/>
            <person name="Qiu Y."/>
        </authorList>
    </citation>
    <scope>NUCLEOTIDE SEQUENCE [LARGE SCALE GENOMIC DNA]</scope>
    <source>
        <strain evidence="1">F231</strain>
    </source>
</reference>
<protein>
    <submittedName>
        <fullName evidence="1">Uncharacterized protein</fullName>
    </submittedName>
</protein>
<name>A0AAN7RNK7_TRANT</name>
<comment type="caution">
    <text evidence="1">The sequence shown here is derived from an EMBL/GenBank/DDBJ whole genome shotgun (WGS) entry which is preliminary data.</text>
</comment>
<keyword evidence="2" id="KW-1185">Reference proteome</keyword>
<gene>
    <name evidence="1" type="ORF">SAY86_001111</name>
</gene>
<evidence type="ECO:0000313" key="2">
    <source>
        <dbReference type="Proteomes" id="UP001346149"/>
    </source>
</evidence>
<organism evidence="1 2">
    <name type="scientific">Trapa natans</name>
    <name type="common">Water chestnut</name>
    <dbReference type="NCBI Taxonomy" id="22666"/>
    <lineage>
        <taxon>Eukaryota</taxon>
        <taxon>Viridiplantae</taxon>
        <taxon>Streptophyta</taxon>
        <taxon>Embryophyta</taxon>
        <taxon>Tracheophyta</taxon>
        <taxon>Spermatophyta</taxon>
        <taxon>Magnoliopsida</taxon>
        <taxon>eudicotyledons</taxon>
        <taxon>Gunneridae</taxon>
        <taxon>Pentapetalae</taxon>
        <taxon>rosids</taxon>
        <taxon>malvids</taxon>
        <taxon>Myrtales</taxon>
        <taxon>Lythraceae</taxon>
        <taxon>Trapa</taxon>
    </lineage>
</organism>